<gene>
    <name evidence="3" type="ORF">HYPSUDRAFT_45225</name>
</gene>
<organism evidence="3 4">
    <name type="scientific">Hypholoma sublateritium (strain FD-334 SS-4)</name>
    <dbReference type="NCBI Taxonomy" id="945553"/>
    <lineage>
        <taxon>Eukaryota</taxon>
        <taxon>Fungi</taxon>
        <taxon>Dikarya</taxon>
        <taxon>Basidiomycota</taxon>
        <taxon>Agaricomycotina</taxon>
        <taxon>Agaricomycetes</taxon>
        <taxon>Agaricomycetidae</taxon>
        <taxon>Agaricales</taxon>
        <taxon>Agaricineae</taxon>
        <taxon>Strophariaceae</taxon>
        <taxon>Hypholoma</taxon>
    </lineage>
</organism>
<keyword evidence="4" id="KW-1185">Reference proteome</keyword>
<feature type="domain" description="DUF6699" evidence="2">
    <location>
        <begin position="60"/>
        <end position="191"/>
    </location>
</feature>
<dbReference type="InterPro" id="IPR046522">
    <property type="entry name" value="DUF6699"/>
</dbReference>
<sequence length="204" mass="22296">MPGKHFYSDSVPRFAPSSSTPSSTASPELGFGSPYHTIPLPGMPPSLHPVLTVQPTPTVDYDLSLALDTMRLFTYPIPTNFWEQQASLPPVPFLKVSYPGSSWHVTVSPSSKSATGVTVGDVFLAIYRSLRTSVSKQEFASASSDVRKAATEAYYSRIARVNPSWRAFERGKGLKRIDFLGKHRHFAGIVPVWGNPGGWMLIVG</sequence>
<accession>A0A0D2NP01</accession>
<dbReference type="Proteomes" id="UP000054270">
    <property type="component" value="Unassembled WGS sequence"/>
</dbReference>
<dbReference type="AlphaFoldDB" id="A0A0D2NP01"/>
<dbReference type="Pfam" id="PF20415">
    <property type="entry name" value="DUF6699"/>
    <property type="match status" value="1"/>
</dbReference>
<proteinExistence type="predicted"/>
<protein>
    <recommendedName>
        <fullName evidence="2">DUF6699 domain-containing protein</fullName>
    </recommendedName>
</protein>
<name>A0A0D2NP01_HYPSF</name>
<dbReference type="STRING" id="945553.A0A0D2NP01"/>
<evidence type="ECO:0000313" key="4">
    <source>
        <dbReference type="Proteomes" id="UP000054270"/>
    </source>
</evidence>
<evidence type="ECO:0000259" key="2">
    <source>
        <dbReference type="Pfam" id="PF20415"/>
    </source>
</evidence>
<dbReference type="OrthoDB" id="3172906at2759"/>
<reference evidence="4" key="1">
    <citation type="submission" date="2014-04" db="EMBL/GenBank/DDBJ databases">
        <title>Evolutionary Origins and Diversification of the Mycorrhizal Mutualists.</title>
        <authorList>
            <consortium name="DOE Joint Genome Institute"/>
            <consortium name="Mycorrhizal Genomics Consortium"/>
            <person name="Kohler A."/>
            <person name="Kuo A."/>
            <person name="Nagy L.G."/>
            <person name="Floudas D."/>
            <person name="Copeland A."/>
            <person name="Barry K.W."/>
            <person name="Cichocki N."/>
            <person name="Veneault-Fourrey C."/>
            <person name="LaButti K."/>
            <person name="Lindquist E.A."/>
            <person name="Lipzen A."/>
            <person name="Lundell T."/>
            <person name="Morin E."/>
            <person name="Murat C."/>
            <person name="Riley R."/>
            <person name="Ohm R."/>
            <person name="Sun H."/>
            <person name="Tunlid A."/>
            <person name="Henrissat B."/>
            <person name="Grigoriev I.V."/>
            <person name="Hibbett D.S."/>
            <person name="Martin F."/>
        </authorList>
    </citation>
    <scope>NUCLEOTIDE SEQUENCE [LARGE SCALE GENOMIC DNA]</scope>
    <source>
        <strain evidence="4">FD-334 SS-4</strain>
    </source>
</reference>
<dbReference type="OMA" id="AFHERYQ"/>
<evidence type="ECO:0000313" key="3">
    <source>
        <dbReference type="EMBL" id="KJA18526.1"/>
    </source>
</evidence>
<dbReference type="EMBL" id="KN817588">
    <property type="protein sequence ID" value="KJA18526.1"/>
    <property type="molecule type" value="Genomic_DNA"/>
</dbReference>
<evidence type="ECO:0000256" key="1">
    <source>
        <dbReference type="SAM" id="MobiDB-lite"/>
    </source>
</evidence>
<feature type="compositionally biased region" description="Low complexity" evidence="1">
    <location>
        <begin position="15"/>
        <end position="27"/>
    </location>
</feature>
<feature type="region of interest" description="Disordered" evidence="1">
    <location>
        <begin position="1"/>
        <end position="28"/>
    </location>
</feature>